<protein>
    <recommendedName>
        <fullName evidence="4">AsmA-like C-terminal domain-containing protein</fullName>
    </recommendedName>
</protein>
<dbReference type="EMBL" id="NSKE01000007">
    <property type="protein sequence ID" value="PAU93651.1"/>
    <property type="molecule type" value="Genomic_DNA"/>
</dbReference>
<keyword evidence="3" id="KW-1185">Reference proteome</keyword>
<comment type="caution">
    <text evidence="2">The sequence shown here is derived from an EMBL/GenBank/DDBJ whole genome shotgun (WGS) entry which is preliminary data.</text>
</comment>
<feature type="transmembrane region" description="Helical" evidence="1">
    <location>
        <begin position="7"/>
        <end position="26"/>
    </location>
</feature>
<dbReference type="PANTHER" id="PTHR30441:SF8">
    <property type="entry name" value="DUF748 DOMAIN-CONTAINING PROTEIN"/>
    <property type="match status" value="1"/>
</dbReference>
<evidence type="ECO:0000313" key="2">
    <source>
        <dbReference type="EMBL" id="PAU93651.1"/>
    </source>
</evidence>
<dbReference type="Pfam" id="PF05359">
    <property type="entry name" value="DUF748"/>
    <property type="match status" value="1"/>
</dbReference>
<accession>A0A2A2G7Q1</accession>
<evidence type="ECO:0000256" key="1">
    <source>
        <dbReference type="SAM" id="Phobius"/>
    </source>
</evidence>
<dbReference type="PANTHER" id="PTHR30441">
    <property type="entry name" value="DUF748 DOMAIN-CONTAINING PROTEIN"/>
    <property type="match status" value="1"/>
</dbReference>
<gene>
    <name evidence="2" type="ORF">CK503_10885</name>
</gene>
<dbReference type="OrthoDB" id="596403at2"/>
<organism evidence="2 3">
    <name type="scientific">Fodinibius salipaludis</name>
    <dbReference type="NCBI Taxonomy" id="2032627"/>
    <lineage>
        <taxon>Bacteria</taxon>
        <taxon>Pseudomonadati</taxon>
        <taxon>Balneolota</taxon>
        <taxon>Balneolia</taxon>
        <taxon>Balneolales</taxon>
        <taxon>Balneolaceae</taxon>
        <taxon>Fodinibius</taxon>
    </lineage>
</organism>
<proteinExistence type="predicted"/>
<dbReference type="GO" id="GO:0090313">
    <property type="term" value="P:regulation of protein targeting to membrane"/>
    <property type="evidence" value="ECO:0007669"/>
    <property type="project" value="TreeGrafter"/>
</dbReference>
<dbReference type="InterPro" id="IPR052894">
    <property type="entry name" value="AsmA-related"/>
</dbReference>
<reference evidence="2 3" key="1">
    <citation type="submission" date="2017-08" db="EMBL/GenBank/DDBJ databases">
        <title>Aliifodinibius alkalisoli sp. nov., isolated from saline alkaline soil.</title>
        <authorList>
            <person name="Liu D."/>
            <person name="Zhang G."/>
        </authorList>
    </citation>
    <scope>NUCLEOTIDE SEQUENCE [LARGE SCALE GENOMIC DNA]</scope>
    <source>
        <strain evidence="2 3">WN023</strain>
    </source>
</reference>
<keyword evidence="1" id="KW-0812">Transmembrane</keyword>
<dbReference type="Proteomes" id="UP000218831">
    <property type="component" value="Unassembled WGS sequence"/>
</dbReference>
<evidence type="ECO:0000313" key="3">
    <source>
        <dbReference type="Proteomes" id="UP000218831"/>
    </source>
</evidence>
<dbReference type="RefSeq" id="WP_095606842.1">
    <property type="nucleotide sequence ID" value="NZ_NSKE01000007.1"/>
</dbReference>
<name>A0A2A2G7Q1_9BACT</name>
<dbReference type="AlphaFoldDB" id="A0A2A2G7Q1"/>
<keyword evidence="1" id="KW-1133">Transmembrane helix</keyword>
<sequence length="1025" mass="112012">MKIFLKIAGTIVGLFIVIIIGLNIYFTDERLKNTVMPYVNDAVGRTVNVEQMSLTLFSTFPQPGVSIQNMSIPGETEEDTLLSLDELVVSVELFSLLGDQINISELSLRNPKFTYIVNADSTTNIDFLMTEEAETDTTAETMGINIPYFNISGGDFGYRDATTETNVQLDDLNADITLNYADLITSTIDLQLGGLSASMGESTYLNNLPLSMTQQSTINMENETVTLDEGTFSIRGLALNLTGSLSDWSNDLNSDLTFNSSSDNFGELLRLIPADYEEYTEGLESRGSLAIDGTINGALLGEELPNFDIRISVDDGYVKNPDLPQAIESIQLTANASNKLIAVENLTAKAGENNLSANGELQNPLEDNGTFSIDFDSDVNLATIRNFYDISQFDVENLGGQLTANGQASGNMEAPEKATFDATISLSNGLLKYAEVAKPIENITIDAEANQSVITINNMKLQAAANTFSMKGSINEPMDEEQRSIDLTTNLDFDLATIKDFYPIDEDTLSMRGQFKAQAVLKGKADQIENAVQSGNISLSDGYISHKSLGKPIENITLNSSLDGPDLTISKASFTTGDNNLDISGNVRNYLSDDRTVNVELTGKAALNQIKDYYELEPTITELTGLADLNLRVQGKPNDPANMQFNGQLTAQNINMDGEAMVQPVTELNGVLNLSPSSVDLDGLSFNIGSSDISLSGSLSDYMEYLKAEEDRSTTPQLTGTYKSELLNLDELIDWSDTTETGPIPIHLPHLTSSVSAEINEMIVTGVTMTNMTAEASTTPEKITLEQASINMFNGKATGSFVWEVPDPERTMISFNGNLDSLQAAAFFDEFQVLGEDSNFHEYVSGAFSADVEYYSELNEFLEPVIKTSTMDGNFGMTNSRIQGHPIQERLASLFNAKEFNNVGLDEFESTYSLKNSVFTINDLQMTSKDIGMELSGTQHMVKGTIDYKTQLLLPGRFKKGIASVITTQATEALTRDNGTIMVPLRMTGTQEDPNIRPDKKEIAPIVKDYLKDKGKNLLKGLFDN</sequence>
<dbReference type="InterPro" id="IPR008023">
    <property type="entry name" value="DUF748"/>
</dbReference>
<keyword evidence="1" id="KW-0472">Membrane</keyword>
<dbReference type="GO" id="GO:0005886">
    <property type="term" value="C:plasma membrane"/>
    <property type="evidence" value="ECO:0007669"/>
    <property type="project" value="TreeGrafter"/>
</dbReference>
<evidence type="ECO:0008006" key="4">
    <source>
        <dbReference type="Google" id="ProtNLM"/>
    </source>
</evidence>